<organism evidence="2 3">
    <name type="scientific">Cylicocyclus nassatus</name>
    <name type="common">Nematode worm</name>
    <dbReference type="NCBI Taxonomy" id="53992"/>
    <lineage>
        <taxon>Eukaryota</taxon>
        <taxon>Metazoa</taxon>
        <taxon>Ecdysozoa</taxon>
        <taxon>Nematoda</taxon>
        <taxon>Chromadorea</taxon>
        <taxon>Rhabditida</taxon>
        <taxon>Rhabditina</taxon>
        <taxon>Rhabditomorpha</taxon>
        <taxon>Strongyloidea</taxon>
        <taxon>Strongylidae</taxon>
        <taxon>Cylicocyclus</taxon>
    </lineage>
</organism>
<protein>
    <submittedName>
        <fullName evidence="2">Uncharacterized protein</fullName>
    </submittedName>
</protein>
<evidence type="ECO:0000313" key="3">
    <source>
        <dbReference type="Proteomes" id="UP001176961"/>
    </source>
</evidence>
<dbReference type="Proteomes" id="UP001176961">
    <property type="component" value="Unassembled WGS sequence"/>
</dbReference>
<evidence type="ECO:0000313" key="2">
    <source>
        <dbReference type="EMBL" id="CAJ0599650.1"/>
    </source>
</evidence>
<feature type="compositionally biased region" description="Basic and acidic residues" evidence="1">
    <location>
        <begin position="51"/>
        <end position="61"/>
    </location>
</feature>
<name>A0AA36GWI0_CYLNA</name>
<keyword evidence="3" id="KW-1185">Reference proteome</keyword>
<accession>A0AA36GWI0</accession>
<feature type="region of interest" description="Disordered" evidence="1">
    <location>
        <begin position="51"/>
        <end position="79"/>
    </location>
</feature>
<reference evidence="2" key="1">
    <citation type="submission" date="2023-07" db="EMBL/GenBank/DDBJ databases">
        <authorList>
            <consortium name="CYATHOMIX"/>
        </authorList>
    </citation>
    <scope>NUCLEOTIDE SEQUENCE</scope>
    <source>
        <strain evidence="2">N/A</strain>
    </source>
</reference>
<dbReference type="AlphaFoldDB" id="A0AA36GWI0"/>
<proteinExistence type="predicted"/>
<sequence>MHSSNSVTNDLRNIALRQSKENIEIVPQEACVQHKGPETMLQERLLRESKQLATAPDRRSSSELNLMSPSREQKRLSVM</sequence>
<dbReference type="EMBL" id="CATQJL010000223">
    <property type="protein sequence ID" value="CAJ0599650.1"/>
    <property type="molecule type" value="Genomic_DNA"/>
</dbReference>
<evidence type="ECO:0000256" key="1">
    <source>
        <dbReference type="SAM" id="MobiDB-lite"/>
    </source>
</evidence>
<comment type="caution">
    <text evidence="2">The sequence shown here is derived from an EMBL/GenBank/DDBJ whole genome shotgun (WGS) entry which is preliminary data.</text>
</comment>
<gene>
    <name evidence="2" type="ORF">CYNAS_LOCUS11633</name>
</gene>